<dbReference type="OrthoDB" id="1495305at2"/>
<reference evidence="2" key="1">
    <citation type="submission" date="2018-08" db="EMBL/GenBank/DDBJ databases">
        <authorList>
            <person name="Blom J."/>
        </authorList>
    </citation>
    <scope>NUCLEOTIDE SEQUENCE [LARGE SCALE GENOMIC DNA]</scope>
    <source>
        <strain evidence="2">CCOS 865</strain>
    </source>
</reference>
<dbReference type="AlphaFoldDB" id="A0A383RYJ2"/>
<evidence type="ECO:0000313" key="2">
    <source>
        <dbReference type="Proteomes" id="UP000263595"/>
    </source>
</evidence>
<protein>
    <submittedName>
        <fullName evidence="1">Uncharacterized protein</fullName>
    </submittedName>
</protein>
<sequence>MRQPDIEIYLKDTDVDHKQVAAWLAEALGTCSEWTQKGLTWKCLAGNIPVTWLPKAVGKWNSLYLESDQTPWDDDIACARAAHAALQVEVRCAPGSWSEEHGEEDADRWIRISADGEEEITWRTQ</sequence>
<dbReference type="EMBL" id="UNOZ01000031">
    <property type="protein sequence ID" value="SYX92180.1"/>
    <property type="molecule type" value="Genomic_DNA"/>
</dbReference>
<name>A0A383RYJ2_9PSED</name>
<organism evidence="1 2">
    <name type="scientific">Pseudomonas reidholzensis</name>
    <dbReference type="NCBI Taxonomy" id="1785162"/>
    <lineage>
        <taxon>Bacteria</taxon>
        <taxon>Pseudomonadati</taxon>
        <taxon>Pseudomonadota</taxon>
        <taxon>Gammaproteobacteria</taxon>
        <taxon>Pseudomonadales</taxon>
        <taxon>Pseudomonadaceae</taxon>
        <taxon>Pseudomonas</taxon>
    </lineage>
</organism>
<accession>A0A383RYJ2</accession>
<dbReference type="RefSeq" id="WP_119145029.1">
    <property type="nucleotide sequence ID" value="NZ_CBCSFL010000008.1"/>
</dbReference>
<keyword evidence="2" id="KW-1185">Reference proteome</keyword>
<dbReference type="Proteomes" id="UP000263595">
    <property type="component" value="Unassembled WGS sequence"/>
</dbReference>
<proteinExistence type="predicted"/>
<evidence type="ECO:0000313" key="1">
    <source>
        <dbReference type="EMBL" id="SYX92180.1"/>
    </source>
</evidence>
<gene>
    <name evidence="1" type="ORF">CCOS865_04465</name>
</gene>